<dbReference type="AlphaFoldDB" id="A0A8X6X6Q1"/>
<proteinExistence type="predicted"/>
<sequence>MNNSLSEKEGNTLETVTSVDLSEDTLIWTIDNFSVLQHDPNLELLSPTLNNNFHNKPRWGVKIKKGDQFETRFYDFFLLLYTFPLGFHQPLRIKLSLIREDS</sequence>
<evidence type="ECO:0000313" key="2">
    <source>
        <dbReference type="Proteomes" id="UP000886998"/>
    </source>
</evidence>
<protein>
    <recommendedName>
        <fullName evidence="3">MATH domain-containing protein</fullName>
    </recommendedName>
</protein>
<evidence type="ECO:0000313" key="1">
    <source>
        <dbReference type="EMBL" id="GFY47930.1"/>
    </source>
</evidence>
<gene>
    <name evidence="1" type="ORF">TNIN_64091</name>
</gene>
<dbReference type="EMBL" id="BMAV01006211">
    <property type="protein sequence ID" value="GFY47930.1"/>
    <property type="molecule type" value="Genomic_DNA"/>
</dbReference>
<name>A0A8X6X6Q1_9ARAC</name>
<evidence type="ECO:0008006" key="3">
    <source>
        <dbReference type="Google" id="ProtNLM"/>
    </source>
</evidence>
<organism evidence="1 2">
    <name type="scientific">Trichonephila inaurata madagascariensis</name>
    <dbReference type="NCBI Taxonomy" id="2747483"/>
    <lineage>
        <taxon>Eukaryota</taxon>
        <taxon>Metazoa</taxon>
        <taxon>Ecdysozoa</taxon>
        <taxon>Arthropoda</taxon>
        <taxon>Chelicerata</taxon>
        <taxon>Arachnida</taxon>
        <taxon>Araneae</taxon>
        <taxon>Araneomorphae</taxon>
        <taxon>Entelegynae</taxon>
        <taxon>Araneoidea</taxon>
        <taxon>Nephilidae</taxon>
        <taxon>Trichonephila</taxon>
        <taxon>Trichonephila inaurata</taxon>
    </lineage>
</organism>
<comment type="caution">
    <text evidence="1">The sequence shown here is derived from an EMBL/GenBank/DDBJ whole genome shotgun (WGS) entry which is preliminary data.</text>
</comment>
<accession>A0A8X6X6Q1</accession>
<dbReference type="Proteomes" id="UP000886998">
    <property type="component" value="Unassembled WGS sequence"/>
</dbReference>
<keyword evidence="2" id="KW-1185">Reference proteome</keyword>
<reference evidence="1" key="1">
    <citation type="submission" date="2020-08" db="EMBL/GenBank/DDBJ databases">
        <title>Multicomponent nature underlies the extraordinary mechanical properties of spider dragline silk.</title>
        <authorList>
            <person name="Kono N."/>
            <person name="Nakamura H."/>
            <person name="Mori M."/>
            <person name="Yoshida Y."/>
            <person name="Ohtoshi R."/>
            <person name="Malay A.D."/>
            <person name="Moran D.A.P."/>
            <person name="Tomita M."/>
            <person name="Numata K."/>
            <person name="Arakawa K."/>
        </authorList>
    </citation>
    <scope>NUCLEOTIDE SEQUENCE</scope>
</reference>